<dbReference type="AlphaFoldDB" id="A0AAD9M932"/>
<comment type="caution">
    <text evidence="3">The sequence shown here is derived from an EMBL/GenBank/DDBJ whole genome shotgun (WGS) entry which is preliminary data.</text>
</comment>
<protein>
    <submittedName>
        <fullName evidence="3">Uncharacterized protein</fullName>
    </submittedName>
</protein>
<feature type="compositionally biased region" description="Basic and acidic residues" evidence="1">
    <location>
        <begin position="21"/>
        <end position="31"/>
    </location>
</feature>
<evidence type="ECO:0000313" key="3">
    <source>
        <dbReference type="EMBL" id="KAK2034560.1"/>
    </source>
</evidence>
<feature type="region of interest" description="Disordered" evidence="1">
    <location>
        <begin position="1"/>
        <end position="31"/>
    </location>
</feature>
<evidence type="ECO:0000256" key="1">
    <source>
        <dbReference type="SAM" id="MobiDB-lite"/>
    </source>
</evidence>
<feature type="transmembrane region" description="Helical" evidence="2">
    <location>
        <begin position="75"/>
        <end position="101"/>
    </location>
</feature>
<dbReference type="Proteomes" id="UP001232148">
    <property type="component" value="Unassembled WGS sequence"/>
</dbReference>
<evidence type="ECO:0000313" key="4">
    <source>
        <dbReference type="Proteomes" id="UP001232148"/>
    </source>
</evidence>
<reference evidence="3" key="1">
    <citation type="submission" date="2021-06" db="EMBL/GenBank/DDBJ databases">
        <title>Comparative genomics, transcriptomics and evolutionary studies reveal genomic signatures of adaptation to plant cell wall in hemibiotrophic fungi.</title>
        <authorList>
            <consortium name="DOE Joint Genome Institute"/>
            <person name="Baroncelli R."/>
            <person name="Diaz J.F."/>
            <person name="Benocci T."/>
            <person name="Peng M."/>
            <person name="Battaglia E."/>
            <person name="Haridas S."/>
            <person name="Andreopoulos W."/>
            <person name="Labutti K."/>
            <person name="Pangilinan J."/>
            <person name="Floch G.L."/>
            <person name="Makela M.R."/>
            <person name="Henrissat B."/>
            <person name="Grigoriev I.V."/>
            <person name="Crouch J.A."/>
            <person name="De Vries R.P."/>
            <person name="Sukno S.A."/>
            <person name="Thon M.R."/>
        </authorList>
    </citation>
    <scope>NUCLEOTIDE SEQUENCE</scope>
    <source>
        <strain evidence="3">MAFF235873</strain>
    </source>
</reference>
<keyword evidence="2" id="KW-1133">Transmembrane helix</keyword>
<sequence>MTWKWEARRTGEGTMSGEGGGGRDDVADQELAEKGECSQRTRLGFGATIQNLDRQKSCRWEWIRKKGRANAEARFLLFMVVLDMLAARAYTIIFSGLWSLLRQRQYIVLRTHLMSKRFEAKESLAQR</sequence>
<dbReference type="EMBL" id="MU842813">
    <property type="protein sequence ID" value="KAK2034560.1"/>
    <property type="molecule type" value="Genomic_DNA"/>
</dbReference>
<keyword evidence="2" id="KW-0812">Transmembrane</keyword>
<accession>A0AAD9M932</accession>
<name>A0AAD9M932_9PEZI</name>
<feature type="compositionally biased region" description="Basic and acidic residues" evidence="1">
    <location>
        <begin position="1"/>
        <end position="11"/>
    </location>
</feature>
<evidence type="ECO:0000256" key="2">
    <source>
        <dbReference type="SAM" id="Phobius"/>
    </source>
</evidence>
<proteinExistence type="predicted"/>
<gene>
    <name evidence="3" type="ORF">LX32DRAFT_367918</name>
</gene>
<keyword evidence="4" id="KW-1185">Reference proteome</keyword>
<keyword evidence="2" id="KW-0472">Membrane</keyword>
<organism evidence="3 4">
    <name type="scientific">Colletotrichum zoysiae</name>
    <dbReference type="NCBI Taxonomy" id="1216348"/>
    <lineage>
        <taxon>Eukaryota</taxon>
        <taxon>Fungi</taxon>
        <taxon>Dikarya</taxon>
        <taxon>Ascomycota</taxon>
        <taxon>Pezizomycotina</taxon>
        <taxon>Sordariomycetes</taxon>
        <taxon>Hypocreomycetidae</taxon>
        <taxon>Glomerellales</taxon>
        <taxon>Glomerellaceae</taxon>
        <taxon>Colletotrichum</taxon>
        <taxon>Colletotrichum graminicola species complex</taxon>
    </lineage>
</organism>